<name>A0A4V3FI90_9BACT</name>
<comment type="caution">
    <text evidence="1">The sequence shown here is derived from an EMBL/GenBank/DDBJ whole genome shotgun (WGS) entry which is preliminary data.</text>
</comment>
<organism evidence="1 2">
    <name type="scientific">Prosthecobacter fusiformis</name>
    <dbReference type="NCBI Taxonomy" id="48464"/>
    <lineage>
        <taxon>Bacteria</taxon>
        <taxon>Pseudomonadati</taxon>
        <taxon>Verrucomicrobiota</taxon>
        <taxon>Verrucomicrobiia</taxon>
        <taxon>Verrucomicrobiales</taxon>
        <taxon>Verrucomicrobiaceae</taxon>
        <taxon>Prosthecobacter</taxon>
    </lineage>
</organism>
<proteinExistence type="predicted"/>
<gene>
    <name evidence="1" type="ORF">EI77_00792</name>
</gene>
<dbReference type="EMBL" id="SOCA01000001">
    <property type="protein sequence ID" value="TDU81483.1"/>
    <property type="molecule type" value="Genomic_DNA"/>
</dbReference>
<reference evidence="1 2" key="1">
    <citation type="submission" date="2019-03" db="EMBL/GenBank/DDBJ databases">
        <title>Genomic Encyclopedia of Archaeal and Bacterial Type Strains, Phase II (KMG-II): from individual species to whole genera.</title>
        <authorList>
            <person name="Goeker M."/>
        </authorList>
    </citation>
    <scope>NUCLEOTIDE SEQUENCE [LARGE SCALE GENOMIC DNA]</scope>
    <source>
        <strain evidence="1 2">ATCC 25309</strain>
    </source>
</reference>
<evidence type="ECO:0000313" key="1">
    <source>
        <dbReference type="EMBL" id="TDU81483.1"/>
    </source>
</evidence>
<evidence type="ECO:0000313" key="2">
    <source>
        <dbReference type="Proteomes" id="UP000295662"/>
    </source>
</evidence>
<keyword evidence="2" id="KW-1185">Reference proteome</keyword>
<sequence length="197" mass="22001">MTTCIMPTSREEWTAALVSFAAKKHADEPIALRSEFTDEEEQQCRILGGHLLSWLEDWGPSMMAERNAQAAIQGWDENPHVVYLTAGPGLAAAEDILAGAEDDVTWLTVPQFQEFLALHPDEKQAHHCILESWLRKPTAEEAAEGQSADSAHAEGSLWVHHDHTLMGPSFTRGGLSLWSYRDEKMALVKEAFQSWFS</sequence>
<protein>
    <submittedName>
        <fullName evidence="1">Uncharacterized protein</fullName>
    </submittedName>
</protein>
<accession>A0A4V3FI90</accession>
<dbReference type="AlphaFoldDB" id="A0A4V3FI90"/>
<dbReference type="Proteomes" id="UP000295662">
    <property type="component" value="Unassembled WGS sequence"/>
</dbReference>